<keyword evidence="1" id="KW-0378">Hydrolase</keyword>
<dbReference type="GO" id="GO:0016787">
    <property type="term" value="F:hydrolase activity"/>
    <property type="evidence" value="ECO:0007669"/>
    <property type="project" value="UniProtKB-KW"/>
</dbReference>
<proteinExistence type="predicted"/>
<comment type="caution">
    <text evidence="1">The sequence shown here is derived from an EMBL/GenBank/DDBJ whole genome shotgun (WGS) entry which is preliminary data.</text>
</comment>
<accession>A0ABV1CZF4</accession>
<dbReference type="PANTHER" id="PTHR48098">
    <property type="entry name" value="ENTEROCHELIN ESTERASE-RELATED"/>
    <property type="match status" value="1"/>
</dbReference>
<evidence type="ECO:0000313" key="1">
    <source>
        <dbReference type="EMBL" id="MEQ2423516.1"/>
    </source>
</evidence>
<dbReference type="Gene3D" id="3.40.50.1820">
    <property type="entry name" value="alpha/beta hydrolase"/>
    <property type="match status" value="1"/>
</dbReference>
<dbReference type="InterPro" id="IPR000801">
    <property type="entry name" value="Esterase-like"/>
</dbReference>
<evidence type="ECO:0000313" key="2">
    <source>
        <dbReference type="Proteomes" id="UP001454086"/>
    </source>
</evidence>
<dbReference type="InterPro" id="IPR029058">
    <property type="entry name" value="AB_hydrolase_fold"/>
</dbReference>
<organism evidence="1 2">
    <name type="scientific">Enterocloster hominis</name>
    <name type="common">ex Hitch et al. 2024</name>
    <dbReference type="NCBI Taxonomy" id="1917870"/>
    <lineage>
        <taxon>Bacteria</taxon>
        <taxon>Bacillati</taxon>
        <taxon>Bacillota</taxon>
        <taxon>Clostridia</taxon>
        <taxon>Lachnospirales</taxon>
        <taxon>Lachnospiraceae</taxon>
        <taxon>Enterocloster</taxon>
    </lineage>
</organism>
<dbReference type="Pfam" id="PF00756">
    <property type="entry name" value="Esterase"/>
    <property type="match status" value="1"/>
</dbReference>
<dbReference type="SUPFAM" id="SSF53474">
    <property type="entry name" value="alpha/beta-Hydrolases"/>
    <property type="match status" value="1"/>
</dbReference>
<reference evidence="1 2" key="1">
    <citation type="submission" date="2024-03" db="EMBL/GenBank/DDBJ databases">
        <title>Human intestinal bacterial collection.</title>
        <authorList>
            <person name="Pauvert C."/>
            <person name="Hitch T.C.A."/>
            <person name="Clavel T."/>
        </authorList>
    </citation>
    <scope>NUCLEOTIDE SEQUENCE [LARGE SCALE GENOMIC DNA]</scope>
    <source>
        <strain evidence="1 2">CLA-SR-H021</strain>
    </source>
</reference>
<dbReference type="Proteomes" id="UP001454086">
    <property type="component" value="Unassembled WGS sequence"/>
</dbReference>
<dbReference type="PANTHER" id="PTHR48098:SF1">
    <property type="entry name" value="DIACYLGLYCEROL ACYLTRANSFERASE_MYCOLYLTRANSFERASE AG85A"/>
    <property type="match status" value="1"/>
</dbReference>
<gene>
    <name evidence="1" type="ORF">WMQ36_00890</name>
</gene>
<name>A0ABV1CZF4_9FIRM</name>
<dbReference type="InterPro" id="IPR050583">
    <property type="entry name" value="Mycobacterial_A85_antigen"/>
</dbReference>
<keyword evidence="2" id="KW-1185">Reference proteome</keyword>
<dbReference type="EMBL" id="JBBMFM010000002">
    <property type="protein sequence ID" value="MEQ2423516.1"/>
    <property type="molecule type" value="Genomic_DNA"/>
</dbReference>
<sequence length="267" mass="30145">MALLHCNFFSETLLKGENLYVIIPTPDSDELLNNKKVSYFKAGAKYQTLYLLHGGYGDYADWVRFTSIEKYAQEHKIAVVMASAGNSFYQDLKSGRYFTYISEEVPKIARALFPLSEKREDNFVAGLSMGGYGAYKLAFSHPERYACAASLSGALDIFGTMDMQMNGEGNPIMDAIKDDLKDIAGTDSDLMSTLKKLKARGAELPKLYQACGTEDFIYGLNCHIRDEIRSMGVDLTYDEEPGAHTWDYWDRNIQKVLDWLPLKRNLV</sequence>
<dbReference type="RefSeq" id="WP_349117608.1">
    <property type="nucleotide sequence ID" value="NZ_JBBMFM010000002.1"/>
</dbReference>
<protein>
    <submittedName>
        <fullName evidence="1">Alpha/beta hydrolase family protein</fullName>
    </submittedName>
</protein>